<geneLocation type="plasmid" evidence="1 2">
    <name>pSkuCCBAU71714a</name>
</geneLocation>
<protein>
    <submittedName>
        <fullName evidence="1">Uncharacterized protein</fullName>
    </submittedName>
</protein>
<evidence type="ECO:0000313" key="1">
    <source>
        <dbReference type="EMBL" id="WHS96248.1"/>
    </source>
</evidence>
<sequence>MQRVRRHQLGLFVGMVGMVVGSRARVAEEIEIIVRVVAVLMGMTVHRDHLGLSRML</sequence>
<dbReference type="RefSeq" id="WP_164825407.1">
    <property type="nucleotide sequence ID" value="NZ_CP120366.1"/>
</dbReference>
<name>A0ABY8THN6_9HYPH</name>
<reference evidence="1 2" key="1">
    <citation type="submission" date="2023-03" db="EMBL/GenBank/DDBJ databases">
        <authorList>
            <person name="Menendez E."/>
            <person name="Kaur S."/>
            <person name="Flores-Felix J.D."/>
            <person name="diCenzo G.C."/>
            <person name="Peix A."/>
            <person name="Velazquez E."/>
        </authorList>
    </citation>
    <scope>NUCLEOTIDE SEQUENCE [LARGE SCALE GENOMIC DNA]</scope>
    <source>
        <strain evidence="1 2">CCBAU 71714</strain>
        <plasmid evidence="1 2">pSkuCCBAU71714a</plasmid>
    </source>
</reference>
<gene>
    <name evidence="1" type="ORF">PZL22_005097</name>
</gene>
<proteinExistence type="predicted"/>
<keyword evidence="2" id="KW-1185">Reference proteome</keyword>
<organism evidence="1 2">
    <name type="scientific">Sinorhizobium kummerowiae</name>
    <dbReference type="NCBI Taxonomy" id="158892"/>
    <lineage>
        <taxon>Bacteria</taxon>
        <taxon>Pseudomonadati</taxon>
        <taxon>Pseudomonadota</taxon>
        <taxon>Alphaproteobacteria</taxon>
        <taxon>Hyphomicrobiales</taxon>
        <taxon>Rhizobiaceae</taxon>
        <taxon>Sinorhizobium/Ensifer group</taxon>
        <taxon>Sinorhizobium</taxon>
    </lineage>
</organism>
<accession>A0ABY8THN6</accession>
<keyword evidence="1" id="KW-0614">Plasmid</keyword>
<evidence type="ECO:0000313" key="2">
    <source>
        <dbReference type="Proteomes" id="UP001233264"/>
    </source>
</evidence>
<dbReference type="Proteomes" id="UP001233264">
    <property type="component" value="Plasmid pSkuCCBAU71714a"/>
</dbReference>
<dbReference type="EMBL" id="CP120366">
    <property type="protein sequence ID" value="WHS96248.1"/>
    <property type="molecule type" value="Genomic_DNA"/>
</dbReference>